<proteinExistence type="predicted"/>
<feature type="compositionally biased region" description="Basic and acidic residues" evidence="1">
    <location>
        <begin position="67"/>
        <end position="83"/>
    </location>
</feature>
<dbReference type="EMBL" id="MN739372">
    <property type="protein sequence ID" value="QHT01415.1"/>
    <property type="molecule type" value="Genomic_DNA"/>
</dbReference>
<evidence type="ECO:0000256" key="1">
    <source>
        <dbReference type="SAM" id="MobiDB-lite"/>
    </source>
</evidence>
<protein>
    <submittedName>
        <fullName evidence="2">Uncharacterized protein</fullName>
    </submittedName>
</protein>
<sequence>MYNIENHLKIKLAIEEYCNNNPYKAYLFTDLIKRLVHLTDKNTHATMGCTDNDANISSDEMNEPIDWDAKSTRRTDRPNRPVYKDEGIQINSCFVFPNLEKTKR</sequence>
<dbReference type="AlphaFoldDB" id="A0A6C0CCQ5"/>
<accession>A0A6C0CCQ5</accession>
<feature type="region of interest" description="Disordered" evidence="1">
    <location>
        <begin position="47"/>
        <end position="83"/>
    </location>
</feature>
<organism evidence="2">
    <name type="scientific">viral metagenome</name>
    <dbReference type="NCBI Taxonomy" id="1070528"/>
    <lineage>
        <taxon>unclassified sequences</taxon>
        <taxon>metagenomes</taxon>
        <taxon>organismal metagenomes</taxon>
    </lineage>
</organism>
<reference evidence="2" key="1">
    <citation type="journal article" date="2020" name="Nature">
        <title>Giant virus diversity and host interactions through global metagenomics.</title>
        <authorList>
            <person name="Schulz F."/>
            <person name="Roux S."/>
            <person name="Paez-Espino D."/>
            <person name="Jungbluth S."/>
            <person name="Walsh D.A."/>
            <person name="Denef V.J."/>
            <person name="McMahon K.D."/>
            <person name="Konstantinidis K.T."/>
            <person name="Eloe-Fadrosh E.A."/>
            <person name="Kyrpides N.C."/>
            <person name="Woyke T."/>
        </authorList>
    </citation>
    <scope>NUCLEOTIDE SEQUENCE</scope>
    <source>
        <strain evidence="2">GVMAG-M-3300020192-26</strain>
    </source>
</reference>
<evidence type="ECO:0000313" key="2">
    <source>
        <dbReference type="EMBL" id="QHT01415.1"/>
    </source>
</evidence>
<name>A0A6C0CCQ5_9ZZZZ</name>